<feature type="compositionally biased region" description="Basic and acidic residues" evidence="4">
    <location>
        <begin position="507"/>
        <end position="520"/>
    </location>
</feature>
<feature type="region of interest" description="Disordered" evidence="4">
    <location>
        <begin position="672"/>
        <end position="695"/>
    </location>
</feature>
<evidence type="ECO:0000256" key="1">
    <source>
        <dbReference type="ARBA" id="ARBA00008061"/>
    </source>
</evidence>
<evidence type="ECO:0000256" key="4">
    <source>
        <dbReference type="SAM" id="MobiDB-lite"/>
    </source>
</evidence>
<dbReference type="InterPro" id="IPR044505">
    <property type="entry name" value="GlgX_Isoamylase_N_E_set"/>
</dbReference>
<protein>
    <submittedName>
        <fullName evidence="6">Glycogen debranching enzyme GlgX</fullName>
    </submittedName>
</protein>
<dbReference type="SUPFAM" id="SSF51011">
    <property type="entry name" value="Glycosyl hydrolase domain"/>
    <property type="match status" value="1"/>
</dbReference>
<dbReference type="CDD" id="cd11326">
    <property type="entry name" value="AmyAc_Glg_debranch"/>
    <property type="match status" value="1"/>
</dbReference>
<reference evidence="6" key="1">
    <citation type="submission" date="2018-09" db="EMBL/GenBank/DDBJ databases">
        <title>Genome sequencing and analysis.</title>
        <authorList>
            <person name="Huang Y.-T."/>
        </authorList>
    </citation>
    <scope>NUCLEOTIDE SEQUENCE</scope>
    <source>
        <strain evidence="6">HIDE</strain>
    </source>
</reference>
<dbReference type="RefSeq" id="WP_167715080.1">
    <property type="nucleotide sequence ID" value="NZ_CP032664.1"/>
</dbReference>
<dbReference type="AlphaFoldDB" id="A0A7T8EAL1"/>
<feature type="region of interest" description="Disordered" evidence="4">
    <location>
        <begin position="138"/>
        <end position="158"/>
    </location>
</feature>
<feature type="region of interest" description="Disordered" evidence="4">
    <location>
        <begin position="507"/>
        <end position="529"/>
    </location>
</feature>
<dbReference type="PANTHER" id="PTHR43002">
    <property type="entry name" value="GLYCOGEN DEBRANCHING ENZYME"/>
    <property type="match status" value="1"/>
</dbReference>
<name>A0A7T8EAL1_9GAMM</name>
<evidence type="ECO:0000256" key="3">
    <source>
        <dbReference type="ARBA" id="ARBA00023295"/>
    </source>
</evidence>
<dbReference type="Pfam" id="PF02922">
    <property type="entry name" value="CBM_48"/>
    <property type="match status" value="1"/>
</dbReference>
<dbReference type="Pfam" id="PF00128">
    <property type="entry name" value="Alpha-amylase"/>
    <property type="match status" value="1"/>
</dbReference>
<evidence type="ECO:0000256" key="2">
    <source>
        <dbReference type="ARBA" id="ARBA00022801"/>
    </source>
</evidence>
<evidence type="ECO:0000259" key="5">
    <source>
        <dbReference type="SMART" id="SM00642"/>
    </source>
</evidence>
<dbReference type="Gene3D" id="3.20.20.80">
    <property type="entry name" value="Glycosidases"/>
    <property type="match status" value="1"/>
</dbReference>
<dbReference type="EMBL" id="CP032664">
    <property type="protein sequence ID" value="QQO82869.1"/>
    <property type="molecule type" value="Genomic_DNA"/>
</dbReference>
<dbReference type="GO" id="GO:0005980">
    <property type="term" value="P:glycogen catabolic process"/>
    <property type="evidence" value="ECO:0007669"/>
    <property type="project" value="InterPro"/>
</dbReference>
<comment type="similarity">
    <text evidence="1">Belongs to the glycosyl hydrolase 13 family.</text>
</comment>
<keyword evidence="2" id="KW-0378">Hydrolase</keyword>
<dbReference type="InterPro" id="IPR011837">
    <property type="entry name" value="Glycogen_debranch_GlgX"/>
</dbReference>
<dbReference type="NCBIfam" id="TIGR02100">
    <property type="entry name" value="glgX_debranch"/>
    <property type="match status" value="1"/>
</dbReference>
<dbReference type="InterPro" id="IPR014756">
    <property type="entry name" value="Ig_E-set"/>
</dbReference>
<evidence type="ECO:0000313" key="6">
    <source>
        <dbReference type="EMBL" id="QQO82869.1"/>
    </source>
</evidence>
<dbReference type="InterPro" id="IPR013783">
    <property type="entry name" value="Ig-like_fold"/>
</dbReference>
<dbReference type="InterPro" id="IPR017853">
    <property type="entry name" value="GH"/>
</dbReference>
<proteinExistence type="inferred from homology"/>
<dbReference type="InterPro" id="IPR004193">
    <property type="entry name" value="Glyco_hydro_13_N"/>
</dbReference>
<feature type="domain" description="Glycosyl hydrolase family 13 catalytic" evidence="5">
    <location>
        <begin position="201"/>
        <end position="606"/>
    </location>
</feature>
<dbReference type="GO" id="GO:0004135">
    <property type="term" value="F:amylo-alpha-1,6-glucosidase activity"/>
    <property type="evidence" value="ECO:0007669"/>
    <property type="project" value="InterPro"/>
</dbReference>
<dbReference type="SMART" id="SM00642">
    <property type="entry name" value="Aamy"/>
    <property type="match status" value="1"/>
</dbReference>
<dbReference type="CDD" id="cd02856">
    <property type="entry name" value="E_set_GDE_Isoamylase_N"/>
    <property type="match status" value="1"/>
</dbReference>
<dbReference type="SUPFAM" id="SSF81296">
    <property type="entry name" value="E set domains"/>
    <property type="match status" value="1"/>
</dbReference>
<accession>A0A7T8EAL1</accession>
<keyword evidence="3" id="KW-0326">Glycosidase</keyword>
<sequence length="781" mass="86217">MQMLAGKPWPLGSTLVHAANGEPEGVNFALFSAHATRVELCLFEFKNGQWQESGRFELMPSSQQVFHGLLLGAGEGLCYGYRVHGPYQPQDGHRFNSAKLLLDPYARAFCGRWQYGPWQLGYARVDEQGRPLAAVCHPGGAESPVPGSPERESGSAGIGDDLWADPCDNAWAMPKCQVVADTRFTGKRLPGGQWRNEVIYEMHLKGFTAAMAGIPPELRGTFAGLAHPVAIAYLKSLGITCVELLPVHAFLSEPFLLDSGRSNYWGYNSIGFFAPHGAYSASDDAIGEFKQMVSALHDAGIKLVLDVVFNHSAEGNRQGPTVSFRGLDNLSYYRLHPADKRFYINDSGCGNCLDISHPRVVQLLMDSLRYWVDIMGVDGFRFDLATSLGRETQGFSNRAGLFDALLQDPELQQCVLIAEPWDIGPGGYQLGQFPNRFAEWNDRYRDTLRRFWRGDAGLLPELARRLSGSGDLFEHSGRGPQSSINFICSHDGFTLRDLVSYRERHNQANGENNRDGHHENFSANHGVEGESKDAAIKALRARQSRNLLASLLLSQGTPMLLAGDEFGNSQSGNNNAYCQDNPLGWLDWHRDDTALGAFVRRLIHIRRDCGFYDSDDYVHTDVLQAPRALAWFAASGEAMTPGHWGEVQCRSLQLMQSRQLNRSLQRAESLQLNKSHQLSESHQLNKSRQLDMSPQGENKLQTEALLILLHAGDSNSHFCLPAPPPGAGEQWQLLLSSEAGRDELQSCYPTASSFAVAAFSFQLLASGGRYLSSSAKGASHD</sequence>
<gene>
    <name evidence="6" type="primary">glgX</name>
    <name evidence="6" type="ORF">D7032_06155</name>
</gene>
<organism evidence="6">
    <name type="scientific">Shewanella algae</name>
    <dbReference type="NCBI Taxonomy" id="38313"/>
    <lineage>
        <taxon>Bacteria</taxon>
        <taxon>Pseudomonadati</taxon>
        <taxon>Pseudomonadota</taxon>
        <taxon>Gammaproteobacteria</taxon>
        <taxon>Alteromonadales</taxon>
        <taxon>Shewanellaceae</taxon>
        <taxon>Shewanella</taxon>
    </lineage>
</organism>
<dbReference type="Gene3D" id="2.60.40.10">
    <property type="entry name" value="Immunoglobulins"/>
    <property type="match status" value="1"/>
</dbReference>
<dbReference type="SUPFAM" id="SSF51445">
    <property type="entry name" value="(Trans)glycosidases"/>
    <property type="match status" value="1"/>
</dbReference>
<dbReference type="InterPro" id="IPR006047">
    <property type="entry name" value="GH13_cat_dom"/>
</dbReference>